<evidence type="ECO:0000256" key="1">
    <source>
        <dbReference type="SAM" id="Phobius"/>
    </source>
</evidence>
<keyword evidence="1" id="KW-0472">Membrane</keyword>
<reference evidence="2" key="1">
    <citation type="submission" date="2017-07" db="EMBL/GenBank/DDBJ databases">
        <title>Taro Niue Genome Assembly and Annotation.</title>
        <authorList>
            <person name="Atibalentja N."/>
            <person name="Keating K."/>
            <person name="Fields C.J."/>
        </authorList>
    </citation>
    <scope>NUCLEOTIDE SEQUENCE</scope>
    <source>
        <strain evidence="2">Niue_2</strain>
        <tissue evidence="2">Leaf</tissue>
    </source>
</reference>
<dbReference type="PANTHER" id="PTHR31210:SF11">
    <property type="entry name" value="KETOGLUTARATE REDUCTASE TRANS-SPLICING-LIKE PROTEIN, PUTATIVE (DUF707)-RELATED"/>
    <property type="match status" value="1"/>
</dbReference>
<dbReference type="Proteomes" id="UP000652761">
    <property type="component" value="Unassembled WGS sequence"/>
</dbReference>
<keyword evidence="1" id="KW-0812">Transmembrane</keyword>
<sequence length="485" mass="55214">MAESRSWEAGLSSGRGAETAATLHAPGHGRVACGLVGWVWWRGGVRLVGPPQRRRHAADVGYLCKGGAPRVVLPWFLNEASCLLFMVVWQASTWFRWSTKFKLSNGAVKQPEHTADRRRYCLSIYSAVAITCMLFFIGCAFVATDYKVDQGKPLGSKSLPRGIVSQTSNLEMQSLFGFQENKRSADTSKNLLAMAVGIKQKEIVDQIVRKVQFISSDFIVMLFHYDGIVAEWAHFQWCDSVLHVSAINQTKWWFAKRFLHPDIVAEYSYIFLWDEDLGLEHFDPKRTGHVICNANLIIRYVKIIEEEGLEISQPALDSTDRSKVHHQITVRQRRNKVHRRFYKLTGGGRCYGNSTGPPCTGFVEMMAPVFSRAAWRCAWYMIQVHRTRNDLIYAWGLDFKLGYCAQGERTKKVGVVDAEYIDHMAIPSLGGLDLPKVSSASSSQKDDRLNVRMRSYAELHIFQERWKKAVEEDGCWIDPYSEKIK</sequence>
<keyword evidence="1" id="KW-1133">Transmembrane helix</keyword>
<dbReference type="AlphaFoldDB" id="A0A843UCC6"/>
<comment type="caution">
    <text evidence="2">The sequence shown here is derived from an EMBL/GenBank/DDBJ whole genome shotgun (WGS) entry which is preliminary data.</text>
</comment>
<evidence type="ECO:0000313" key="3">
    <source>
        <dbReference type="Proteomes" id="UP000652761"/>
    </source>
</evidence>
<evidence type="ECO:0000313" key="2">
    <source>
        <dbReference type="EMBL" id="MQL79796.1"/>
    </source>
</evidence>
<dbReference type="InterPro" id="IPR007877">
    <property type="entry name" value="DUF707"/>
</dbReference>
<organism evidence="2 3">
    <name type="scientific">Colocasia esculenta</name>
    <name type="common">Wild taro</name>
    <name type="synonym">Arum esculentum</name>
    <dbReference type="NCBI Taxonomy" id="4460"/>
    <lineage>
        <taxon>Eukaryota</taxon>
        <taxon>Viridiplantae</taxon>
        <taxon>Streptophyta</taxon>
        <taxon>Embryophyta</taxon>
        <taxon>Tracheophyta</taxon>
        <taxon>Spermatophyta</taxon>
        <taxon>Magnoliopsida</taxon>
        <taxon>Liliopsida</taxon>
        <taxon>Araceae</taxon>
        <taxon>Aroideae</taxon>
        <taxon>Colocasieae</taxon>
        <taxon>Colocasia</taxon>
    </lineage>
</organism>
<dbReference type="EMBL" id="NMUH01000476">
    <property type="protein sequence ID" value="MQL79796.1"/>
    <property type="molecule type" value="Genomic_DNA"/>
</dbReference>
<dbReference type="PANTHER" id="PTHR31210">
    <property type="entry name" value="OS06G0731900 PROTEIN"/>
    <property type="match status" value="1"/>
</dbReference>
<keyword evidence="3" id="KW-1185">Reference proteome</keyword>
<feature type="transmembrane region" description="Helical" evidence="1">
    <location>
        <begin position="120"/>
        <end position="143"/>
    </location>
</feature>
<protein>
    <submittedName>
        <fullName evidence="2">Uncharacterized protein</fullName>
    </submittedName>
</protein>
<accession>A0A843UCC6</accession>
<dbReference type="OrthoDB" id="9985979at2759"/>
<proteinExistence type="predicted"/>
<dbReference type="Pfam" id="PF05212">
    <property type="entry name" value="DUF707"/>
    <property type="match status" value="1"/>
</dbReference>
<name>A0A843UCC6_COLES</name>
<gene>
    <name evidence="2" type="ORF">Taro_012228</name>
</gene>